<evidence type="ECO:0000256" key="1">
    <source>
        <dbReference type="SAM" id="Phobius"/>
    </source>
</evidence>
<keyword evidence="1" id="KW-1133">Transmembrane helix</keyword>
<dbReference type="EMBL" id="DXAW01000109">
    <property type="protein sequence ID" value="HIZ86105.1"/>
    <property type="molecule type" value="Genomic_DNA"/>
</dbReference>
<feature type="transmembrane region" description="Helical" evidence="1">
    <location>
        <begin position="6"/>
        <end position="24"/>
    </location>
</feature>
<evidence type="ECO:0000313" key="2">
    <source>
        <dbReference type="EMBL" id="HIZ86105.1"/>
    </source>
</evidence>
<proteinExistence type="predicted"/>
<accession>A0A9D2KAC0</accession>
<dbReference type="Proteomes" id="UP000824115">
    <property type="component" value="Unassembled WGS sequence"/>
</dbReference>
<reference evidence="2" key="1">
    <citation type="journal article" date="2021" name="PeerJ">
        <title>Extensive microbial diversity within the chicken gut microbiome revealed by metagenomics and culture.</title>
        <authorList>
            <person name="Gilroy R."/>
            <person name="Ravi A."/>
            <person name="Getino M."/>
            <person name="Pursley I."/>
            <person name="Horton D.L."/>
            <person name="Alikhan N.F."/>
            <person name="Baker D."/>
            <person name="Gharbi K."/>
            <person name="Hall N."/>
            <person name="Watson M."/>
            <person name="Adriaenssens E.M."/>
            <person name="Foster-Nyarko E."/>
            <person name="Jarju S."/>
            <person name="Secka A."/>
            <person name="Antonio M."/>
            <person name="Oren A."/>
            <person name="Chaudhuri R.R."/>
            <person name="La Ragione R."/>
            <person name="Hildebrand F."/>
            <person name="Pallen M.J."/>
        </authorList>
    </citation>
    <scope>NUCLEOTIDE SEQUENCE</scope>
    <source>
        <strain evidence="2">Gambia16-554</strain>
    </source>
</reference>
<comment type="caution">
    <text evidence="2">The sequence shown here is derived from an EMBL/GenBank/DDBJ whole genome shotgun (WGS) entry which is preliminary data.</text>
</comment>
<keyword evidence="1" id="KW-0472">Membrane</keyword>
<protein>
    <submittedName>
        <fullName evidence="2">Uncharacterized protein</fullName>
    </submittedName>
</protein>
<name>A0A9D2KAC0_9BACT</name>
<evidence type="ECO:0000313" key="3">
    <source>
        <dbReference type="Proteomes" id="UP000824115"/>
    </source>
</evidence>
<reference evidence="2" key="2">
    <citation type="submission" date="2021-04" db="EMBL/GenBank/DDBJ databases">
        <authorList>
            <person name="Gilroy R."/>
        </authorList>
    </citation>
    <scope>NUCLEOTIDE SEQUENCE</scope>
    <source>
        <strain evidence="2">Gambia16-554</strain>
    </source>
</reference>
<dbReference type="AlphaFoldDB" id="A0A9D2KAC0"/>
<gene>
    <name evidence="2" type="ORF">IAC04_06415</name>
</gene>
<keyword evidence="1" id="KW-0812">Transmembrane</keyword>
<organism evidence="2 3">
    <name type="scientific">Candidatus Coprenecus stercoravium</name>
    <dbReference type="NCBI Taxonomy" id="2840735"/>
    <lineage>
        <taxon>Bacteria</taxon>
        <taxon>Pseudomonadati</taxon>
        <taxon>Bacteroidota</taxon>
        <taxon>Bacteroidia</taxon>
        <taxon>Bacteroidales</taxon>
        <taxon>Rikenellaceae</taxon>
        <taxon>Rikenellaceae incertae sedis</taxon>
        <taxon>Candidatus Coprenecus</taxon>
    </lineage>
</organism>
<sequence>MEILIAAVVFVGFAVFIMCFNIIFRNKPFPDGEIEHNKELRKRGIICAREEEMKLWGPRKGSSGCGGSCGSCGFSDMGCNISEKK</sequence>